<dbReference type="PANTHER" id="PTHR42711">
    <property type="entry name" value="ABC TRANSPORTER ATP-BINDING PROTEIN"/>
    <property type="match status" value="1"/>
</dbReference>
<dbReference type="InterPro" id="IPR027417">
    <property type="entry name" value="P-loop_NTPase"/>
</dbReference>
<keyword evidence="5 7" id="KW-0067">ATP-binding</keyword>
<dbReference type="SMART" id="SM00382">
    <property type="entry name" value="AAA"/>
    <property type="match status" value="1"/>
</dbReference>
<dbReference type="InterPro" id="IPR003439">
    <property type="entry name" value="ABC_transporter-like_ATP-bd"/>
</dbReference>
<dbReference type="InterPro" id="IPR050763">
    <property type="entry name" value="ABC_transporter_ATP-binding"/>
</dbReference>
<dbReference type="SUPFAM" id="SSF52540">
    <property type="entry name" value="P-loop containing nucleoside triphosphate hydrolases"/>
    <property type="match status" value="1"/>
</dbReference>
<evidence type="ECO:0000256" key="5">
    <source>
        <dbReference type="ARBA" id="ARBA00022840"/>
    </source>
</evidence>
<feature type="domain" description="ABC transporter" evidence="6">
    <location>
        <begin position="2"/>
        <end position="231"/>
    </location>
</feature>
<dbReference type="GO" id="GO:0005524">
    <property type="term" value="F:ATP binding"/>
    <property type="evidence" value="ECO:0007669"/>
    <property type="project" value="UniProtKB-KW"/>
</dbReference>
<keyword evidence="4" id="KW-0547">Nucleotide-binding</keyword>
<dbReference type="Pfam" id="PF00005">
    <property type="entry name" value="ABC_tran"/>
    <property type="match status" value="1"/>
</dbReference>
<name>A0A125T5C8_9GAMM</name>
<evidence type="ECO:0000256" key="2">
    <source>
        <dbReference type="ARBA" id="ARBA00022448"/>
    </source>
</evidence>
<dbReference type="CDD" id="cd03230">
    <property type="entry name" value="ABC_DR_subfamily_A"/>
    <property type="match status" value="1"/>
</dbReference>
<evidence type="ECO:0000256" key="1">
    <source>
        <dbReference type="ARBA" id="ARBA00005417"/>
    </source>
</evidence>
<evidence type="ECO:0000256" key="4">
    <source>
        <dbReference type="ARBA" id="ARBA00022741"/>
    </source>
</evidence>
<sequence>MIKVSNLHKNYQSHHVLKGLNFNVPVGCVTGLVGPNGSGKSTTIRVLTGFNDADKGEVLISNKKMSVNAISAKAYIGYAPESAPSYGEQTVKEYLTFIAALRGISKVNLNNEVIRVASAFSLISVLKQGINKLSKGYRHRVCLAQCLIGDPPIIVLDEPTDGLDPIQKIETRKIILELAKNKAVLLTTHLLEEVEMLCDRVVLLDNGNVAYAGPIETLIENNRSTTTVRVNVADTTKEFLQPIFNDLTHLISKDYCKNDNNVLTTLMFNHVNASALLNEISLRLFKQNLRIIELRYDAESLINVFANDTENTKKI</sequence>
<dbReference type="Gene3D" id="3.40.50.300">
    <property type="entry name" value="P-loop containing nucleotide triphosphate hydrolases"/>
    <property type="match status" value="1"/>
</dbReference>
<organism evidence="7">
    <name type="scientific">Colwellia sp. An23</name>
    <dbReference type="NCBI Taxonomy" id="1719924"/>
    <lineage>
        <taxon>Bacteria</taxon>
        <taxon>Pseudomonadati</taxon>
        <taxon>Pseudomonadota</taxon>
        <taxon>Gammaproteobacteria</taxon>
        <taxon>Alteromonadales</taxon>
        <taxon>Colwelliaceae</taxon>
        <taxon>Colwellia</taxon>
    </lineage>
</organism>
<dbReference type="PANTHER" id="PTHR42711:SF5">
    <property type="entry name" value="ABC TRANSPORTER ATP-BINDING PROTEIN NATA"/>
    <property type="match status" value="1"/>
</dbReference>
<proteinExistence type="inferred from homology"/>
<protein>
    <submittedName>
        <fullName evidence="7">ABC trnasporter ATP-Binding protein</fullName>
    </submittedName>
</protein>
<keyword evidence="2" id="KW-0813">Transport</keyword>
<reference evidence="7" key="1">
    <citation type="journal article" date="2016" name="Microbiol. Res.">
        <title>Discovering novel enzymes by functional screening of plurigenomic libraries from alga-associated Flavobacteriia and Gammaproteobacteria.</title>
        <authorList>
            <person name="Martin M."/>
            <person name="Vandermies M."/>
            <person name="Joyeux C."/>
            <person name="Martin R."/>
            <person name="Barbeyron T."/>
            <person name="Michel G."/>
            <person name="Vandenbol M."/>
        </authorList>
    </citation>
    <scope>NUCLEOTIDE SEQUENCE</scope>
    <source>
        <strain evidence="7">An23</strain>
    </source>
</reference>
<keyword evidence="3" id="KW-0536">Nodulation</keyword>
<evidence type="ECO:0000256" key="3">
    <source>
        <dbReference type="ARBA" id="ARBA00022458"/>
    </source>
</evidence>
<dbReference type="AlphaFoldDB" id="A0A125T5C8"/>
<dbReference type="PROSITE" id="PS50893">
    <property type="entry name" value="ABC_TRANSPORTER_2"/>
    <property type="match status" value="1"/>
</dbReference>
<accession>A0A125T5C8</accession>
<evidence type="ECO:0000313" key="7">
    <source>
        <dbReference type="EMBL" id="CUV01073.1"/>
    </source>
</evidence>
<comment type="similarity">
    <text evidence="1">Belongs to the ABC transporter superfamily.</text>
</comment>
<dbReference type="InterPro" id="IPR003593">
    <property type="entry name" value="AAA+_ATPase"/>
</dbReference>
<evidence type="ECO:0000259" key="6">
    <source>
        <dbReference type="PROSITE" id="PS50893"/>
    </source>
</evidence>
<dbReference type="GO" id="GO:0016887">
    <property type="term" value="F:ATP hydrolysis activity"/>
    <property type="evidence" value="ECO:0007669"/>
    <property type="project" value="InterPro"/>
</dbReference>
<dbReference type="EMBL" id="LN913049">
    <property type="protein sequence ID" value="CUV01073.1"/>
    <property type="molecule type" value="Genomic_DNA"/>
</dbReference>